<accession>A0A5P1DEM3</accession>
<evidence type="ECO:0000256" key="1">
    <source>
        <dbReference type="SAM" id="SignalP"/>
    </source>
</evidence>
<feature type="signal peptide" evidence="1">
    <location>
        <begin position="1"/>
        <end position="22"/>
    </location>
</feature>
<keyword evidence="1" id="KW-0732">Signal</keyword>
<protein>
    <submittedName>
        <fullName evidence="3">DUF3757 domain-containing protein</fullName>
    </submittedName>
</protein>
<dbReference type="EMBL" id="VOIW01000005">
    <property type="protein sequence ID" value="MRJ38941.1"/>
    <property type="molecule type" value="Genomic_DNA"/>
</dbReference>
<evidence type="ECO:0000313" key="5">
    <source>
        <dbReference type="Proteomes" id="UP000620382"/>
    </source>
</evidence>
<dbReference type="EMBL" id="JAENSR010000001">
    <property type="protein sequence ID" value="MBK3457683.1"/>
    <property type="molecule type" value="Genomic_DNA"/>
</dbReference>
<reference evidence="3 4" key="1">
    <citation type="submission" date="2019-08" db="EMBL/GenBank/DDBJ databases">
        <title>Pseudomonas haemolytica sp. nov. isolated from raw milk and skim milk concentrate.</title>
        <authorList>
            <person name="Hofmann K."/>
            <person name="Huptas C."/>
            <person name="Doll E."/>
            <person name="Scherer S."/>
            <person name="Wenning M."/>
        </authorList>
    </citation>
    <scope>NUCLEOTIDE SEQUENCE [LARGE SCALE GENOMIC DNA]</scope>
    <source>
        <strain evidence="3 4">DSM 108987</strain>
    </source>
</reference>
<dbReference type="RefSeq" id="WP_153871908.1">
    <property type="nucleotide sequence ID" value="NZ_JAEKCT010000005.1"/>
</dbReference>
<feature type="chain" id="PRO_5024270135" evidence="1">
    <location>
        <begin position="23"/>
        <end position="158"/>
    </location>
</feature>
<reference evidence="2 5" key="2">
    <citation type="submission" date="2021-01" db="EMBL/GenBank/DDBJ databases">
        <title>Antibiotic resistance and phylogeny of Pseudomonas spp. isolated over three decades from chicken meat in the Norwegian food chain.</title>
        <authorList>
            <person name="Moen B."/>
        </authorList>
    </citation>
    <scope>NUCLEOTIDE SEQUENCE [LARGE SCALE GENOMIC DNA]</scope>
    <source>
        <strain evidence="2 5">MF6766</strain>
    </source>
</reference>
<name>A0A5P1DEM3_9PSED</name>
<dbReference type="AlphaFoldDB" id="A0A5P1DEM3"/>
<gene>
    <name evidence="3" type="ORF">FRT59_18485</name>
    <name evidence="2" type="ORF">JJD71_01220</name>
</gene>
<dbReference type="OrthoDB" id="7031248at2"/>
<dbReference type="Proteomes" id="UP000408764">
    <property type="component" value="Unassembled WGS sequence"/>
</dbReference>
<evidence type="ECO:0000313" key="2">
    <source>
        <dbReference type="EMBL" id="MBK3457683.1"/>
    </source>
</evidence>
<evidence type="ECO:0000313" key="3">
    <source>
        <dbReference type="EMBL" id="MRJ38941.1"/>
    </source>
</evidence>
<sequence>MRLFVFRGFIFLQLFAALSAQANSQYFDIPVWTGDEESCPTPRSIQFNGEVFRSPAKSEGVDWVGVLPGDGIANVVEFDKAVFVLTEENSETRGFLISCIYKTVEERYLKMRPNTGNRHDEIMWIVRPSSWKRSGDFSSTRILVCADKAERGCAFFLK</sequence>
<comment type="caution">
    <text evidence="3">The sequence shown here is derived from an EMBL/GenBank/DDBJ whole genome shotgun (WGS) entry which is preliminary data.</text>
</comment>
<proteinExistence type="predicted"/>
<organism evidence="3 4">
    <name type="scientific">Pseudomonas haemolytica</name>
    <dbReference type="NCBI Taxonomy" id="2600065"/>
    <lineage>
        <taxon>Bacteria</taxon>
        <taxon>Pseudomonadati</taxon>
        <taxon>Pseudomonadota</taxon>
        <taxon>Gammaproteobacteria</taxon>
        <taxon>Pseudomonadales</taxon>
        <taxon>Pseudomonadaceae</taxon>
        <taxon>Pseudomonas</taxon>
    </lineage>
</organism>
<dbReference type="InterPro" id="IPR022231">
    <property type="entry name" value="DUF3757"/>
</dbReference>
<dbReference type="Pfam" id="PF12582">
    <property type="entry name" value="DUF3757"/>
    <property type="match status" value="1"/>
</dbReference>
<keyword evidence="5" id="KW-1185">Reference proteome</keyword>
<evidence type="ECO:0000313" key="4">
    <source>
        <dbReference type="Proteomes" id="UP000408764"/>
    </source>
</evidence>
<dbReference type="Proteomes" id="UP000620382">
    <property type="component" value="Unassembled WGS sequence"/>
</dbReference>